<sequence>MCRTANITLLAVFLSFCFGQLLVRCWANVPRIAFTVGSYSDCKLLCYNRDAQQQTEPVSCMCTSRHGVRVDARVPASRCSQLLVSG</sequence>
<organism evidence="2 3">
    <name type="scientific">Trametes coccinea (strain BRFM310)</name>
    <name type="common">Pycnoporus coccineus</name>
    <dbReference type="NCBI Taxonomy" id="1353009"/>
    <lineage>
        <taxon>Eukaryota</taxon>
        <taxon>Fungi</taxon>
        <taxon>Dikarya</taxon>
        <taxon>Basidiomycota</taxon>
        <taxon>Agaricomycotina</taxon>
        <taxon>Agaricomycetes</taxon>
        <taxon>Polyporales</taxon>
        <taxon>Polyporaceae</taxon>
        <taxon>Trametes</taxon>
    </lineage>
</organism>
<dbReference type="AlphaFoldDB" id="A0A1Y2INP9"/>
<evidence type="ECO:0000313" key="2">
    <source>
        <dbReference type="EMBL" id="OSD01871.1"/>
    </source>
</evidence>
<keyword evidence="1" id="KW-0732">Signal</keyword>
<dbReference type="EMBL" id="KZ084108">
    <property type="protein sequence ID" value="OSD01871.1"/>
    <property type="molecule type" value="Genomic_DNA"/>
</dbReference>
<accession>A0A1Y2INP9</accession>
<proteinExistence type="predicted"/>
<gene>
    <name evidence="2" type="ORF">PYCCODRAFT_452530</name>
</gene>
<evidence type="ECO:0008006" key="4">
    <source>
        <dbReference type="Google" id="ProtNLM"/>
    </source>
</evidence>
<feature type="signal peptide" evidence="1">
    <location>
        <begin position="1"/>
        <end position="19"/>
    </location>
</feature>
<keyword evidence="3" id="KW-1185">Reference proteome</keyword>
<protein>
    <recommendedName>
        <fullName evidence="4">Extracellular membrane protein CFEM domain-containing protein</fullName>
    </recommendedName>
</protein>
<dbReference type="Proteomes" id="UP000193067">
    <property type="component" value="Unassembled WGS sequence"/>
</dbReference>
<evidence type="ECO:0000313" key="3">
    <source>
        <dbReference type="Proteomes" id="UP000193067"/>
    </source>
</evidence>
<evidence type="ECO:0000256" key="1">
    <source>
        <dbReference type="SAM" id="SignalP"/>
    </source>
</evidence>
<reference evidence="2 3" key="1">
    <citation type="journal article" date="2015" name="Biotechnol. Biofuels">
        <title>Enhanced degradation of softwood versus hardwood by the white-rot fungus Pycnoporus coccineus.</title>
        <authorList>
            <person name="Couturier M."/>
            <person name="Navarro D."/>
            <person name="Chevret D."/>
            <person name="Henrissat B."/>
            <person name="Piumi F."/>
            <person name="Ruiz-Duenas F.J."/>
            <person name="Martinez A.T."/>
            <person name="Grigoriev I.V."/>
            <person name="Riley R."/>
            <person name="Lipzen A."/>
            <person name="Berrin J.G."/>
            <person name="Master E.R."/>
            <person name="Rosso M.N."/>
        </authorList>
    </citation>
    <scope>NUCLEOTIDE SEQUENCE [LARGE SCALE GENOMIC DNA]</scope>
    <source>
        <strain evidence="2 3">BRFM310</strain>
    </source>
</reference>
<name>A0A1Y2INP9_TRAC3</name>
<feature type="chain" id="PRO_5013367953" description="Extracellular membrane protein CFEM domain-containing protein" evidence="1">
    <location>
        <begin position="20"/>
        <end position="86"/>
    </location>
</feature>